<dbReference type="SUPFAM" id="SSF53335">
    <property type="entry name" value="S-adenosyl-L-methionine-dependent methyltransferases"/>
    <property type="match status" value="1"/>
</dbReference>
<feature type="compositionally biased region" description="Basic and acidic residues" evidence="1">
    <location>
        <begin position="1"/>
        <end position="10"/>
    </location>
</feature>
<reference evidence="2" key="1">
    <citation type="submission" date="2020-01" db="EMBL/GenBank/DDBJ databases">
        <title>Whole-genome analyses of novel actinobacteria.</title>
        <authorList>
            <person name="Sahin N."/>
        </authorList>
    </citation>
    <scope>NUCLEOTIDE SEQUENCE</scope>
    <source>
        <strain evidence="2">YC537</strain>
    </source>
</reference>
<dbReference type="Pfam" id="PF04672">
    <property type="entry name" value="Methyltransf_19"/>
    <property type="match status" value="1"/>
</dbReference>
<name>A0A964XLV7_9ACTN</name>
<evidence type="ECO:0000313" key="3">
    <source>
        <dbReference type="Proteomes" id="UP000598297"/>
    </source>
</evidence>
<keyword evidence="2" id="KW-0489">Methyltransferase</keyword>
<dbReference type="CDD" id="cd02440">
    <property type="entry name" value="AdoMet_MTases"/>
    <property type="match status" value="1"/>
</dbReference>
<evidence type="ECO:0000256" key="1">
    <source>
        <dbReference type="SAM" id="MobiDB-lite"/>
    </source>
</evidence>
<keyword evidence="3" id="KW-1185">Reference proteome</keyword>
<dbReference type="Gene3D" id="3.40.50.150">
    <property type="entry name" value="Vaccinia Virus protein VP39"/>
    <property type="match status" value="1"/>
</dbReference>
<proteinExistence type="predicted"/>
<accession>A0A964XLV7</accession>
<dbReference type="OrthoDB" id="4134439at2"/>
<dbReference type="PIRSF" id="PIRSF017393">
    <property type="entry name" value="MTase_SAV2177"/>
    <property type="match status" value="1"/>
</dbReference>
<feature type="region of interest" description="Disordered" evidence="1">
    <location>
        <begin position="1"/>
        <end position="25"/>
    </location>
</feature>
<dbReference type="Proteomes" id="UP000598297">
    <property type="component" value="Unassembled WGS sequence"/>
</dbReference>
<protein>
    <submittedName>
        <fullName evidence="2">SAM-dependent methyltransferase</fullName>
    </submittedName>
</protein>
<gene>
    <name evidence="2" type="ORF">GUY60_20405</name>
</gene>
<dbReference type="GO" id="GO:0032259">
    <property type="term" value="P:methylation"/>
    <property type="evidence" value="ECO:0007669"/>
    <property type="project" value="UniProtKB-KW"/>
</dbReference>
<keyword evidence="2" id="KW-0808">Transferase</keyword>
<dbReference type="AlphaFoldDB" id="A0A964XLV7"/>
<evidence type="ECO:0000313" key="2">
    <source>
        <dbReference type="EMBL" id="NBE53740.1"/>
    </source>
</evidence>
<dbReference type="InterPro" id="IPR029063">
    <property type="entry name" value="SAM-dependent_MTases_sf"/>
</dbReference>
<dbReference type="RefSeq" id="WP_161699909.1">
    <property type="nucleotide sequence ID" value="NZ_JAAAHS010000162.1"/>
</dbReference>
<feature type="region of interest" description="Disordered" evidence="1">
    <location>
        <begin position="256"/>
        <end position="289"/>
    </location>
</feature>
<dbReference type="InterPro" id="IPR006764">
    <property type="entry name" value="SAM_dep_MeTrfase_SAV2177_type"/>
</dbReference>
<organism evidence="2 3">
    <name type="scientific">Streptomyces boluensis</name>
    <dbReference type="NCBI Taxonomy" id="1775135"/>
    <lineage>
        <taxon>Bacteria</taxon>
        <taxon>Bacillati</taxon>
        <taxon>Actinomycetota</taxon>
        <taxon>Actinomycetes</taxon>
        <taxon>Kitasatosporales</taxon>
        <taxon>Streptomycetaceae</taxon>
        <taxon>Streptomyces</taxon>
    </lineage>
</organism>
<dbReference type="GO" id="GO:0008168">
    <property type="term" value="F:methyltransferase activity"/>
    <property type="evidence" value="ECO:0007669"/>
    <property type="project" value="UniProtKB-KW"/>
</dbReference>
<comment type="caution">
    <text evidence="2">The sequence shown here is derived from an EMBL/GenBank/DDBJ whole genome shotgun (WGS) entry which is preliminary data.</text>
</comment>
<sequence>MTGHDHETTEHAGPSDLSGGARIDTTTPHPARMYDWFLGGKDNYPVDVEMGKQLVAMEPRTMVMARANRAFMERGIRWLAKQGVRQFLDIGTGIPTEPNLHQIAQRVTPEARVVYCDNDPIVLRHAEALLRSTPEGVTEYVQADAREPQSIVEQARKVLDFTEPVALSLIALLHFVSDEQGAHELVRRLMDELPSGSYLMLSHATGEFAPDTANTATDMYRARGLTLALRDRDEVARFFDGLELVEPGVEVVTHWRPELGETGLPADESDDSDDSDAPIPGFVGVGRKP</sequence>
<feature type="compositionally biased region" description="Acidic residues" evidence="1">
    <location>
        <begin position="267"/>
        <end position="276"/>
    </location>
</feature>
<dbReference type="EMBL" id="JAAAHS010000162">
    <property type="protein sequence ID" value="NBE53740.1"/>
    <property type="molecule type" value="Genomic_DNA"/>
</dbReference>